<keyword evidence="4" id="KW-1185">Reference proteome</keyword>
<evidence type="ECO:0008006" key="5">
    <source>
        <dbReference type="Google" id="ProtNLM"/>
    </source>
</evidence>
<dbReference type="Proteomes" id="UP000235347">
    <property type="component" value="Unassembled WGS sequence"/>
</dbReference>
<organism evidence="3 4">
    <name type="scientific">Trinickia soli</name>
    <dbReference type="NCBI Taxonomy" id="380675"/>
    <lineage>
        <taxon>Bacteria</taxon>
        <taxon>Pseudomonadati</taxon>
        <taxon>Pseudomonadota</taxon>
        <taxon>Betaproteobacteria</taxon>
        <taxon>Burkholderiales</taxon>
        <taxon>Burkholderiaceae</taxon>
        <taxon>Trinickia</taxon>
    </lineage>
</organism>
<accession>A0A2N7W4T5</accession>
<reference evidence="3 4" key="1">
    <citation type="submission" date="2018-01" db="EMBL/GenBank/DDBJ databases">
        <title>Whole genome analyses suggest that Burkholderia sensu lato contains two further novel genera in the rhizoxinica-symbiotica group Mycetohabitans gen. nov., and Trinickia gen. nov.: implications for the evolution of diazotrophy and nodulation in the Burkholderiaceae.</title>
        <authorList>
            <person name="Estrada-de los Santos P."/>
            <person name="Palmer M."/>
            <person name="Chavez-Ramirez B."/>
            <person name="Beukes C."/>
            <person name="Steenkamp E.T."/>
            <person name="Hirsch A.M."/>
            <person name="Manyaka P."/>
            <person name="Maluk M."/>
            <person name="Lafos M."/>
            <person name="Crook M."/>
            <person name="Gross E."/>
            <person name="Simon M.F."/>
            <person name="Bueno dos Reis Junior F."/>
            <person name="Poole P.S."/>
            <person name="Venter S.N."/>
            <person name="James E.K."/>
        </authorList>
    </citation>
    <scope>NUCLEOTIDE SEQUENCE [LARGE SCALE GENOMIC DNA]</scope>
    <source>
        <strain evidence="3 4">GP25-8</strain>
    </source>
</reference>
<feature type="compositionally biased region" description="Low complexity" evidence="2">
    <location>
        <begin position="87"/>
        <end position="105"/>
    </location>
</feature>
<evidence type="ECO:0000256" key="2">
    <source>
        <dbReference type="SAM" id="MobiDB-lite"/>
    </source>
</evidence>
<feature type="region of interest" description="Disordered" evidence="2">
    <location>
        <begin position="68"/>
        <end position="105"/>
    </location>
</feature>
<name>A0A2N7W4T5_9BURK</name>
<feature type="region of interest" description="Disordered" evidence="2">
    <location>
        <begin position="227"/>
        <end position="251"/>
    </location>
</feature>
<dbReference type="AlphaFoldDB" id="A0A2N7W4T5"/>
<evidence type="ECO:0000313" key="3">
    <source>
        <dbReference type="EMBL" id="PMS24396.1"/>
    </source>
</evidence>
<gene>
    <name evidence="3" type="ORF">C0Z19_14115</name>
</gene>
<evidence type="ECO:0000313" key="4">
    <source>
        <dbReference type="Proteomes" id="UP000235347"/>
    </source>
</evidence>
<dbReference type="EMBL" id="PNYB01000010">
    <property type="protein sequence ID" value="PMS24396.1"/>
    <property type="molecule type" value="Genomic_DNA"/>
</dbReference>
<protein>
    <recommendedName>
        <fullName evidence="5">Type IV pilus biogenesis protein PilP</fullName>
    </recommendedName>
</protein>
<keyword evidence="1" id="KW-0175">Coiled coil</keyword>
<feature type="compositionally biased region" description="Polar residues" evidence="2">
    <location>
        <begin position="69"/>
        <end position="86"/>
    </location>
</feature>
<comment type="caution">
    <text evidence="3">The sequence shown here is derived from an EMBL/GenBank/DDBJ whole genome shotgun (WGS) entry which is preliminary data.</text>
</comment>
<feature type="compositionally biased region" description="Gly residues" evidence="2">
    <location>
        <begin position="233"/>
        <end position="242"/>
    </location>
</feature>
<proteinExistence type="predicted"/>
<evidence type="ECO:0000256" key="1">
    <source>
        <dbReference type="SAM" id="Coils"/>
    </source>
</evidence>
<feature type="coiled-coil region" evidence="1">
    <location>
        <begin position="112"/>
        <end position="146"/>
    </location>
</feature>
<dbReference type="RefSeq" id="WP_102610448.1">
    <property type="nucleotide sequence ID" value="NZ_CADIKD010000007.1"/>
</dbReference>
<sequence length="251" mass="25267">MRTEISAPAVRQHARAIGVAVTCLALAGLALALTPAVGAPASAVAATPSGPGAERAHATVLQAAVSHAGISQPQPKATPASVATSQSEASTKAAPTATAPEPALPSTTALALTRLEEETLLLKARLKALETEAQIAQRNAELTRLAAAGERSGFVVRAVEGIGKSLYATLWSRDQGEVEVKVGDTLPNGMRIVAVRPGEVLAQLAHSRKPVALPMAIDALPASADEQSYAGAPAGGGPGAGIPGIPSLPRY</sequence>